<reference evidence="2 3" key="1">
    <citation type="journal article" date="2016" name="Arch. Microbiol.">
        <title>Streptomyces zhihengii sp. nov., isolated from rhizospheric soil of Psammosilene tunicoides.</title>
        <authorList>
            <person name="Huang M.J."/>
            <person name="Fei J.J."/>
            <person name="Salam N."/>
            <person name="Kim C.J."/>
            <person name="Hozzein W.N."/>
            <person name="Xiao M."/>
            <person name="Huang H.Q."/>
            <person name="Li W.J."/>
        </authorList>
    </citation>
    <scope>NUCLEOTIDE SEQUENCE [LARGE SCALE GENOMIC DNA]</scope>
    <source>
        <strain evidence="2 3">YIM T102</strain>
    </source>
</reference>
<evidence type="ECO:0000259" key="1">
    <source>
        <dbReference type="PROSITE" id="PS51186"/>
    </source>
</evidence>
<dbReference type="PANTHER" id="PTHR13170">
    <property type="entry name" value="O-GLCNACASE"/>
    <property type="match status" value="1"/>
</dbReference>
<evidence type="ECO:0000313" key="2">
    <source>
        <dbReference type="EMBL" id="MBM9617355.1"/>
    </source>
</evidence>
<protein>
    <submittedName>
        <fullName evidence="2">GNAT family N-acetyltransferase</fullName>
    </submittedName>
</protein>
<dbReference type="PANTHER" id="PTHR13170:SF16">
    <property type="entry name" value="PROTEIN O-GLCNACASE"/>
    <property type="match status" value="1"/>
</dbReference>
<name>A0ABS2UKW8_9ACTN</name>
<feature type="domain" description="N-acetyltransferase" evidence="1">
    <location>
        <begin position="15"/>
        <end position="215"/>
    </location>
</feature>
<dbReference type="CDD" id="cd04301">
    <property type="entry name" value="NAT_SF"/>
    <property type="match status" value="1"/>
</dbReference>
<dbReference type="EMBL" id="JAFEJA010000001">
    <property type="protein sequence ID" value="MBM9617355.1"/>
    <property type="molecule type" value="Genomic_DNA"/>
</dbReference>
<sequence length="220" mass="23968">MEHTSATPAGGAGTPYIRRYRPADHAALAEICVRTAHEGGDSSALCPDPGLMPSVFAHPYAALEPDFVFVLDDGAGNAVGYVLGAPDTVRYAERFRAEWLPTVSARFPLPEGEPRTPAEEITALLHRPEHMVRPELAGHPAHLHIDLLPPWQGRGHGRALMRTLLDAFHEAGVPAVHLCMVQANTRARAFYDRLGFRLLPIADPAPIWYLGRPTARDAAL</sequence>
<accession>A0ABS2UKW8</accession>
<dbReference type="RefSeq" id="WP_205371759.1">
    <property type="nucleotide sequence ID" value="NZ_JAFEJA010000001.1"/>
</dbReference>
<dbReference type="Proteomes" id="UP000664109">
    <property type="component" value="Unassembled WGS sequence"/>
</dbReference>
<dbReference type="SUPFAM" id="SSF55729">
    <property type="entry name" value="Acyl-CoA N-acyltransferases (Nat)"/>
    <property type="match status" value="1"/>
</dbReference>
<gene>
    <name evidence="2" type="ORF">JE024_01140</name>
</gene>
<comment type="caution">
    <text evidence="2">The sequence shown here is derived from an EMBL/GenBank/DDBJ whole genome shotgun (WGS) entry which is preliminary data.</text>
</comment>
<organism evidence="2 3">
    <name type="scientific">Streptomyces zhihengii</name>
    <dbReference type="NCBI Taxonomy" id="1818004"/>
    <lineage>
        <taxon>Bacteria</taxon>
        <taxon>Bacillati</taxon>
        <taxon>Actinomycetota</taxon>
        <taxon>Actinomycetes</taxon>
        <taxon>Kitasatosporales</taxon>
        <taxon>Streptomycetaceae</taxon>
        <taxon>Streptomyces</taxon>
    </lineage>
</organism>
<dbReference type="PROSITE" id="PS51186">
    <property type="entry name" value="GNAT"/>
    <property type="match status" value="1"/>
</dbReference>
<keyword evidence="3" id="KW-1185">Reference proteome</keyword>
<dbReference type="Pfam" id="PF00583">
    <property type="entry name" value="Acetyltransf_1"/>
    <property type="match status" value="1"/>
</dbReference>
<dbReference type="Gene3D" id="3.40.630.30">
    <property type="match status" value="1"/>
</dbReference>
<dbReference type="InterPro" id="IPR016181">
    <property type="entry name" value="Acyl_CoA_acyltransferase"/>
</dbReference>
<evidence type="ECO:0000313" key="3">
    <source>
        <dbReference type="Proteomes" id="UP000664109"/>
    </source>
</evidence>
<dbReference type="InterPro" id="IPR000182">
    <property type="entry name" value="GNAT_dom"/>
</dbReference>
<dbReference type="InterPro" id="IPR051822">
    <property type="entry name" value="Glycosyl_Hydrolase_84"/>
</dbReference>
<proteinExistence type="predicted"/>